<name>A0A329M433_9BACL</name>
<comment type="caution">
    <text evidence="1">The sequence shown here is derived from an EMBL/GenBank/DDBJ whole genome shotgun (WGS) entry which is preliminary data.</text>
</comment>
<protein>
    <submittedName>
        <fullName evidence="1">Uncharacterized protein</fullName>
    </submittedName>
</protein>
<sequence>MPLALDRFGKTYAAPFSLCYAADSSNSSIFSAPVKEREKRGASLSFPTIFMLAVAATGAK</sequence>
<proteinExistence type="predicted"/>
<accession>A0A329M433</accession>
<gene>
    <name evidence="1" type="ORF">DQG23_31410</name>
</gene>
<dbReference type="EMBL" id="QMFB01000026">
    <property type="protein sequence ID" value="RAV14402.1"/>
    <property type="molecule type" value="Genomic_DNA"/>
</dbReference>
<keyword evidence="2" id="KW-1185">Reference proteome</keyword>
<reference evidence="1 2" key="1">
    <citation type="journal article" date="2009" name="Int. J. Syst. Evol. Microbiol.">
        <title>Paenibacillus contaminans sp. nov., isolated from a contaminated laboratory plate.</title>
        <authorList>
            <person name="Chou J.H."/>
            <person name="Lee J.H."/>
            <person name="Lin M.C."/>
            <person name="Chang P.S."/>
            <person name="Arun A.B."/>
            <person name="Young C.C."/>
            <person name="Chen W.M."/>
        </authorList>
    </citation>
    <scope>NUCLEOTIDE SEQUENCE [LARGE SCALE GENOMIC DNA]</scope>
    <source>
        <strain evidence="1 2">CKOBP-6</strain>
    </source>
</reference>
<organism evidence="1 2">
    <name type="scientific">Paenibacillus contaminans</name>
    <dbReference type="NCBI Taxonomy" id="450362"/>
    <lineage>
        <taxon>Bacteria</taxon>
        <taxon>Bacillati</taxon>
        <taxon>Bacillota</taxon>
        <taxon>Bacilli</taxon>
        <taxon>Bacillales</taxon>
        <taxon>Paenibacillaceae</taxon>
        <taxon>Paenibacillus</taxon>
    </lineage>
</organism>
<evidence type="ECO:0000313" key="2">
    <source>
        <dbReference type="Proteomes" id="UP000250369"/>
    </source>
</evidence>
<dbReference type="Proteomes" id="UP000250369">
    <property type="component" value="Unassembled WGS sequence"/>
</dbReference>
<dbReference type="AlphaFoldDB" id="A0A329M433"/>
<evidence type="ECO:0000313" key="1">
    <source>
        <dbReference type="EMBL" id="RAV14402.1"/>
    </source>
</evidence>